<sequence length="710" mass="82691">MNQQQQHEIRRVRQRRFFEQKYELSQMVQRFLEESLSDDERKAVTRMFHQIIEQKHHREELKMFETLWRWFLHRYPNGLRGIEWFQQEKGRRLSQELKEMVDRWVRLVPRLVQWVDLHDEGGIAVDRLTGERLLMPYCETLEVVRPWGGMLAFLEPFDGGYYVCGVSSIMNPNGVKRAEENIRSLLTQTGWSYDKVVVEHFLDIIDGSYLSMSDGRQEERTKWTYEYECKDAAGAVRKLASIGRAHIDSDDGKTVEGSWCTNVYHYIALFSPEPVRVLELGGSLSAHRSRLMLSTEDERTAAQLVSLLRAFGYSPTERNRQTEVVLRPKGVENVSFHIDSTPSSPLWVGTLAAFAVQLEKALHVPHEQWNGKTPHEMARQGHVQEVEEWLKGYEFHLFNIQERANLPLSIGVNHIRSRYGLPPSPFKEPYYFADLWKTVWLGPRETDTLLIRTEWEGMFFTEDLLAFYNEIAMEKTEEQKEAGSRVVLLLCEHLASRSISSWEDVGEGDWKQFLVEQIPTRWSSLPKQTVSQALDMLPELAGWLDSRYGTKHQKAVCAILEEVRSELEHCFALLDEWGTERKEEKEKRLVWQLVGLFGFPTPSSAHFSMYYVKGIEQGKAVVDWIGHNRTVTWDVPERAQPHLLPGMYIIATAGCHDEMGDPVLVYPPAFSPYLEPWLQKLKEWLDRVKKEVPASQERVRASVDRLTRRP</sequence>
<reference evidence="2" key="1">
    <citation type="journal article" date="2020" name="Microbiol. Resour. Announc.">
        <title>Complete Genome Sequence of Geobacillus sp. Strain E55-1, Isolated from Mine Geyser in Japan.</title>
        <authorList>
            <person name="Miyazaki K."/>
            <person name="Hase E."/>
            <person name="Tokito N."/>
        </authorList>
    </citation>
    <scope>NUCLEOTIDE SEQUENCE [LARGE SCALE GENOMIC DNA]</scope>
    <source>
        <strain evidence="2">E55-1</strain>
    </source>
</reference>
<evidence type="ECO:0000313" key="2">
    <source>
        <dbReference type="Proteomes" id="UP000501421"/>
    </source>
</evidence>
<evidence type="ECO:0000313" key="1">
    <source>
        <dbReference type="EMBL" id="BBW97811.1"/>
    </source>
</evidence>
<dbReference type="AlphaFoldDB" id="A0A679G1G2"/>
<proteinExistence type="predicted"/>
<protein>
    <submittedName>
        <fullName evidence="1">Uncharacterized protein</fullName>
    </submittedName>
</protein>
<organism evidence="1 2">
    <name type="scientific">Geobacillus subterraneus</name>
    <dbReference type="NCBI Taxonomy" id="129338"/>
    <lineage>
        <taxon>Bacteria</taxon>
        <taxon>Bacillati</taxon>
        <taxon>Bacillota</taxon>
        <taxon>Bacilli</taxon>
        <taxon>Bacillales</taxon>
        <taxon>Anoxybacillaceae</taxon>
        <taxon>Geobacillus</taxon>
    </lineage>
</organism>
<accession>A0A679G1G2</accession>
<gene>
    <name evidence="1" type="ORF">GsuE55_26440</name>
</gene>
<keyword evidence="2" id="KW-1185">Reference proteome</keyword>
<dbReference type="EMBL" id="AP022557">
    <property type="protein sequence ID" value="BBW97811.1"/>
    <property type="molecule type" value="Genomic_DNA"/>
</dbReference>
<name>A0A679G1G2_9BACL</name>
<dbReference type="Proteomes" id="UP000501421">
    <property type="component" value="Chromosome"/>
</dbReference>